<accession>A0AAU9G1P7</accession>
<keyword evidence="3" id="KW-0732">Signal</keyword>
<evidence type="ECO:0000313" key="6">
    <source>
        <dbReference type="Proteomes" id="UP001500889"/>
    </source>
</evidence>
<feature type="domain" description="Single" evidence="4">
    <location>
        <begin position="26"/>
        <end position="89"/>
    </location>
</feature>
<organism evidence="5 6">
    <name type="scientific">Drosophila madeirensis</name>
    <name type="common">Fruit fly</name>
    <dbReference type="NCBI Taxonomy" id="30013"/>
    <lineage>
        <taxon>Eukaryota</taxon>
        <taxon>Metazoa</taxon>
        <taxon>Ecdysozoa</taxon>
        <taxon>Arthropoda</taxon>
        <taxon>Hexapoda</taxon>
        <taxon>Insecta</taxon>
        <taxon>Pterygota</taxon>
        <taxon>Neoptera</taxon>
        <taxon>Endopterygota</taxon>
        <taxon>Diptera</taxon>
        <taxon>Brachycera</taxon>
        <taxon>Muscomorpha</taxon>
        <taxon>Ephydroidea</taxon>
        <taxon>Drosophilidae</taxon>
        <taxon>Drosophila</taxon>
        <taxon>Sophophora</taxon>
    </lineage>
</organism>
<dbReference type="Proteomes" id="UP001500889">
    <property type="component" value="Chromosome A"/>
</dbReference>
<keyword evidence="2" id="KW-0964">Secreted</keyword>
<evidence type="ECO:0000256" key="1">
    <source>
        <dbReference type="ARBA" id="ARBA00004613"/>
    </source>
</evidence>
<evidence type="ECO:0000256" key="2">
    <source>
        <dbReference type="ARBA" id="ARBA00022525"/>
    </source>
</evidence>
<dbReference type="InterPro" id="IPR029277">
    <property type="entry name" value="SVWC_dom"/>
</dbReference>
<dbReference type="GO" id="GO:0005576">
    <property type="term" value="C:extracellular region"/>
    <property type="evidence" value="ECO:0007669"/>
    <property type="project" value="UniProtKB-SubCell"/>
</dbReference>
<reference evidence="5 6" key="1">
    <citation type="submission" date="2024-02" db="EMBL/GenBank/DDBJ databases">
        <title>A chromosome-level genome assembly of Drosophila madeirensis, a fruit fly species endemic to Madeira island.</title>
        <authorList>
            <person name="Tomihara K."/>
            <person name="Llopart A."/>
            <person name="Yamamoto D."/>
        </authorList>
    </citation>
    <scope>NUCLEOTIDE SEQUENCE [LARGE SCALE GENOMIC DNA]</scope>
    <source>
        <strain evidence="5 6">RF1</strain>
    </source>
</reference>
<sequence length="89" mass="9730">MMKSLTFVLCLVVLGAHSLLVLAVDCEFDGHKLNTGESYKPNGRCMQYTCKAPKQMIGTTCPLEGGLKPCKLVGDVTKPYPECCPKFQC</sequence>
<dbReference type="EMBL" id="AP029266">
    <property type="protein sequence ID" value="BFG01612.1"/>
    <property type="molecule type" value="Genomic_DNA"/>
</dbReference>
<feature type="signal peptide" evidence="3">
    <location>
        <begin position="1"/>
        <end position="23"/>
    </location>
</feature>
<evidence type="ECO:0000313" key="5">
    <source>
        <dbReference type="EMBL" id="BFG01612.1"/>
    </source>
</evidence>
<evidence type="ECO:0000259" key="4">
    <source>
        <dbReference type="SMART" id="SM01318"/>
    </source>
</evidence>
<evidence type="ECO:0000256" key="3">
    <source>
        <dbReference type="SAM" id="SignalP"/>
    </source>
</evidence>
<protein>
    <recommendedName>
        <fullName evidence="4">Single domain-containing protein</fullName>
    </recommendedName>
</protein>
<proteinExistence type="predicted"/>
<dbReference type="SMART" id="SM01318">
    <property type="entry name" value="SVWC"/>
    <property type="match status" value="1"/>
</dbReference>
<feature type="chain" id="PRO_5043829635" description="Single domain-containing protein" evidence="3">
    <location>
        <begin position="24"/>
        <end position="89"/>
    </location>
</feature>
<keyword evidence="6" id="KW-1185">Reference proteome</keyword>
<dbReference type="Pfam" id="PF15430">
    <property type="entry name" value="SVWC"/>
    <property type="match status" value="1"/>
</dbReference>
<name>A0AAU9G1P7_DROMD</name>
<dbReference type="AlphaFoldDB" id="A0AAU9G1P7"/>
<gene>
    <name evidence="5" type="ORF">DMAD_01319</name>
</gene>
<comment type="subcellular location">
    <subcellularLocation>
        <location evidence="1">Secreted</location>
    </subcellularLocation>
</comment>